<feature type="region of interest" description="Disordered" evidence="7">
    <location>
        <begin position="469"/>
        <end position="520"/>
    </location>
</feature>
<sequence>MTTTSLPMQMPYMAAVSSISNRTDTGIPAVASSVGPINGGDNLERVAKDMKAQDIPKIMNDSQGNKNRPDIPDPAPQQIPHRHQHSVSLDLSHVPTSATIESLNTAVPFQFPTNSDDFRAVSAQTMSSNTTSTPSQAPMPHYAMGHAHTQPLPLPYHQQHPAMSNSFLQAGPSFASPFPSFQDFHFGNVLQENLPLSQQQHLHQRPPLQPLMPQQQQLQQNHPSQPPIINRASSDEWQTQDWEDEPDSDRNDMASGAEVIVRSPLLSTVPSPTGTIPPPAPSPRSPSDKLKVKHRRRTSPQQLQILEEAYAINNKPSNDAREHLAYATGMSKRNVQVWFQNRRAKMKTLAIKEKDARGDGSASGHGKGHPSQGFPQILHRLPMPPQGVFIPNSNGSTFGQAPLYASTSFSLQPPPPHQPVPASAGPSNSHMTSLLPPAWLNMNRRVSLANGEAADIHSWARKHELQGRPRPYGLQLRSPSISQGAALRRSSTPYPSPMGSHPSPYGSRGSPSVRPSPSNLHLTAMTNTAQNNRRLSMPGSQLIHSSPFTPPRNNNNGLGMNGNHNANNGGINHNVNGSRELGEIKDEGGSGETEPMNLSAFVTPNTNTYRVPFNTLATPSNQIFSDPFPSFTQADSAFQSRGQPPQLSPDDQALQDLNLYMSMYRDRMDSISSHTTEEVSDMGGDMFNQSLEQTGTSTESRRNSGAGELLELKKLGITSMPINNAQPLRPSPLNSHFTSDTLASMPSMASIGSLDHSTFSFQSPVIDMTQSSSSEPSPNSAESNPQASQMNMYPMGAVPPHPMRSQTMPDYQFNYQVTDTSQLGFDNMSMDTSNQFIYSNPPTMPMLLGNNGRAHSDPSMPPSGLSAEDDFFFQLSDNPDFQLIAQT</sequence>
<dbReference type="GO" id="GO:0005634">
    <property type="term" value="C:nucleus"/>
    <property type="evidence" value="ECO:0007669"/>
    <property type="project" value="UniProtKB-SubCell"/>
</dbReference>
<feature type="region of interest" description="Disordered" evidence="7">
    <location>
        <begin position="631"/>
        <end position="651"/>
    </location>
</feature>
<dbReference type="VEuPathDB" id="FungiDB:TREMEDRAFT_56402"/>
<evidence type="ECO:0000313" key="9">
    <source>
        <dbReference type="EMBL" id="RXK37488.1"/>
    </source>
</evidence>
<evidence type="ECO:0000256" key="4">
    <source>
        <dbReference type="ARBA" id="ARBA00023242"/>
    </source>
</evidence>
<evidence type="ECO:0000313" key="10">
    <source>
        <dbReference type="Proteomes" id="UP000289152"/>
    </source>
</evidence>
<evidence type="ECO:0000256" key="6">
    <source>
        <dbReference type="RuleBase" id="RU000682"/>
    </source>
</evidence>
<feature type="region of interest" description="Disordered" evidence="7">
    <location>
        <begin position="537"/>
        <end position="595"/>
    </location>
</feature>
<keyword evidence="4 5" id="KW-0539">Nucleus</keyword>
<feature type="compositionally biased region" description="Polar residues" evidence="7">
    <location>
        <begin position="477"/>
        <end position="493"/>
    </location>
</feature>
<protein>
    <recommendedName>
        <fullName evidence="8">Homeobox domain-containing protein</fullName>
    </recommendedName>
</protein>
<feature type="domain" description="Homeobox" evidence="8">
    <location>
        <begin position="289"/>
        <end position="349"/>
    </location>
</feature>
<comment type="caution">
    <text evidence="9">The sequence shown here is derived from an EMBL/GenBank/DDBJ whole genome shotgun (WGS) entry which is preliminary data.</text>
</comment>
<feature type="compositionally biased region" description="Low complexity" evidence="7">
    <location>
        <begin position="499"/>
        <end position="518"/>
    </location>
</feature>
<dbReference type="InParanoid" id="A0A4Q1BIK5"/>
<dbReference type="EMBL" id="SDIL01000067">
    <property type="protein sequence ID" value="RXK37488.1"/>
    <property type="molecule type" value="Genomic_DNA"/>
</dbReference>
<feature type="region of interest" description="Disordered" evidence="7">
    <location>
        <begin position="353"/>
        <end position="394"/>
    </location>
</feature>
<dbReference type="GO" id="GO:0000978">
    <property type="term" value="F:RNA polymerase II cis-regulatory region sequence-specific DNA binding"/>
    <property type="evidence" value="ECO:0007669"/>
    <property type="project" value="TreeGrafter"/>
</dbReference>
<name>A0A4Q1BIK5_TREME</name>
<keyword evidence="3 5" id="KW-0371">Homeobox</keyword>
<feature type="compositionally biased region" description="Polar residues" evidence="7">
    <location>
        <begin position="631"/>
        <end position="645"/>
    </location>
</feature>
<dbReference type="AlphaFoldDB" id="A0A4Q1BIK5"/>
<feature type="compositionally biased region" description="Pro residues" evidence="7">
    <location>
        <begin position="275"/>
        <end position="284"/>
    </location>
</feature>
<dbReference type="OrthoDB" id="6159439at2759"/>
<dbReference type="SMART" id="SM00389">
    <property type="entry name" value="HOX"/>
    <property type="match status" value="1"/>
</dbReference>
<keyword evidence="2 5" id="KW-0238">DNA-binding</keyword>
<dbReference type="InterPro" id="IPR051000">
    <property type="entry name" value="Homeobox_DNA-bind_prot"/>
</dbReference>
<evidence type="ECO:0000256" key="5">
    <source>
        <dbReference type="PROSITE-ProRule" id="PRU00108"/>
    </source>
</evidence>
<dbReference type="InterPro" id="IPR017970">
    <property type="entry name" value="Homeobox_CS"/>
</dbReference>
<reference evidence="9 10" key="1">
    <citation type="submission" date="2016-06" db="EMBL/GenBank/DDBJ databases">
        <title>Evolution of pathogenesis and genome organization in the Tremellales.</title>
        <authorList>
            <person name="Cuomo C."/>
            <person name="Litvintseva A."/>
            <person name="Heitman J."/>
            <person name="Chen Y."/>
            <person name="Sun S."/>
            <person name="Springer D."/>
            <person name="Dromer F."/>
            <person name="Young S."/>
            <person name="Zeng Q."/>
            <person name="Chapman S."/>
            <person name="Gujja S."/>
            <person name="Saif S."/>
            <person name="Birren B."/>
        </authorList>
    </citation>
    <scope>NUCLEOTIDE SEQUENCE [LARGE SCALE GENOMIC DNA]</scope>
    <source>
        <strain evidence="9 10">ATCC 28783</strain>
    </source>
</reference>
<proteinExistence type="predicted"/>
<keyword evidence="10" id="KW-1185">Reference proteome</keyword>
<dbReference type="PANTHER" id="PTHR24324:SF5">
    <property type="entry name" value="HEMATOPOIETICALLY-EXPRESSED HOMEOBOX PROTEIN HHEX"/>
    <property type="match status" value="1"/>
</dbReference>
<feature type="compositionally biased region" description="Polar residues" evidence="7">
    <location>
        <begin position="537"/>
        <end position="547"/>
    </location>
</feature>
<dbReference type="PROSITE" id="PS50071">
    <property type="entry name" value="HOMEOBOX_2"/>
    <property type="match status" value="1"/>
</dbReference>
<dbReference type="PROSITE" id="PS00027">
    <property type="entry name" value="HOMEOBOX_1"/>
    <property type="match status" value="1"/>
</dbReference>
<dbReference type="GO" id="GO:0030154">
    <property type="term" value="P:cell differentiation"/>
    <property type="evidence" value="ECO:0007669"/>
    <property type="project" value="TreeGrafter"/>
</dbReference>
<dbReference type="GO" id="GO:0000981">
    <property type="term" value="F:DNA-binding transcription factor activity, RNA polymerase II-specific"/>
    <property type="evidence" value="ECO:0007669"/>
    <property type="project" value="InterPro"/>
</dbReference>
<dbReference type="SUPFAM" id="SSF46689">
    <property type="entry name" value="Homeodomain-like"/>
    <property type="match status" value="1"/>
</dbReference>
<feature type="compositionally biased region" description="Polar residues" evidence="7">
    <location>
        <begin position="231"/>
        <end position="240"/>
    </location>
</feature>
<dbReference type="InterPro" id="IPR009057">
    <property type="entry name" value="Homeodomain-like_sf"/>
</dbReference>
<dbReference type="Pfam" id="PF00046">
    <property type="entry name" value="Homeodomain"/>
    <property type="match status" value="1"/>
</dbReference>
<dbReference type="CDD" id="cd00086">
    <property type="entry name" value="homeodomain"/>
    <property type="match status" value="1"/>
</dbReference>
<feature type="DNA-binding region" description="Homeobox" evidence="5">
    <location>
        <begin position="291"/>
        <end position="350"/>
    </location>
</feature>
<organism evidence="9 10">
    <name type="scientific">Tremella mesenterica</name>
    <name type="common">Jelly fungus</name>
    <dbReference type="NCBI Taxonomy" id="5217"/>
    <lineage>
        <taxon>Eukaryota</taxon>
        <taxon>Fungi</taxon>
        <taxon>Dikarya</taxon>
        <taxon>Basidiomycota</taxon>
        <taxon>Agaricomycotina</taxon>
        <taxon>Tremellomycetes</taxon>
        <taxon>Tremellales</taxon>
        <taxon>Tremellaceae</taxon>
        <taxon>Tremella</taxon>
    </lineage>
</organism>
<feature type="region of interest" description="Disordered" evidence="7">
    <location>
        <begin position="213"/>
        <end position="298"/>
    </location>
</feature>
<evidence type="ECO:0000256" key="1">
    <source>
        <dbReference type="ARBA" id="ARBA00004123"/>
    </source>
</evidence>
<feature type="compositionally biased region" description="Low complexity" evidence="7">
    <location>
        <begin position="213"/>
        <end position="223"/>
    </location>
</feature>
<feature type="region of interest" description="Disordered" evidence="7">
    <location>
        <begin position="767"/>
        <end position="791"/>
    </location>
</feature>
<dbReference type="InterPro" id="IPR001356">
    <property type="entry name" value="HD"/>
</dbReference>
<evidence type="ECO:0000256" key="2">
    <source>
        <dbReference type="ARBA" id="ARBA00023125"/>
    </source>
</evidence>
<feature type="compositionally biased region" description="Low complexity" evidence="7">
    <location>
        <begin position="770"/>
        <end position="788"/>
    </location>
</feature>
<feature type="region of interest" description="Disordered" evidence="7">
    <location>
        <begin position="58"/>
        <end position="80"/>
    </location>
</feature>
<comment type="subcellular location">
    <subcellularLocation>
        <location evidence="1 5 6">Nucleus</location>
    </subcellularLocation>
</comment>
<evidence type="ECO:0000256" key="3">
    <source>
        <dbReference type="ARBA" id="ARBA00023155"/>
    </source>
</evidence>
<gene>
    <name evidence="9" type="ORF">M231_05209</name>
</gene>
<dbReference type="PANTHER" id="PTHR24324">
    <property type="entry name" value="HOMEOBOX PROTEIN HHEX"/>
    <property type="match status" value="1"/>
</dbReference>
<dbReference type="Gene3D" id="1.10.10.60">
    <property type="entry name" value="Homeodomain-like"/>
    <property type="match status" value="1"/>
</dbReference>
<feature type="region of interest" description="Disordered" evidence="7">
    <location>
        <begin position="406"/>
        <end position="429"/>
    </location>
</feature>
<evidence type="ECO:0000259" key="8">
    <source>
        <dbReference type="PROSITE" id="PS50071"/>
    </source>
</evidence>
<dbReference type="Proteomes" id="UP000289152">
    <property type="component" value="Unassembled WGS sequence"/>
</dbReference>
<accession>A0A4Q1BIK5</accession>
<feature type="compositionally biased region" description="Low complexity" evidence="7">
    <location>
        <begin position="553"/>
        <end position="577"/>
    </location>
</feature>
<evidence type="ECO:0000256" key="7">
    <source>
        <dbReference type="SAM" id="MobiDB-lite"/>
    </source>
</evidence>